<dbReference type="Gene3D" id="3.40.50.300">
    <property type="entry name" value="P-loop containing nucleotide triphosphate hydrolases"/>
    <property type="match status" value="1"/>
</dbReference>
<feature type="compositionally biased region" description="Acidic residues" evidence="2">
    <location>
        <begin position="1273"/>
        <end position="1284"/>
    </location>
</feature>
<dbReference type="PANTHER" id="PTHR46082">
    <property type="entry name" value="ATP/GTP-BINDING PROTEIN-RELATED"/>
    <property type="match status" value="1"/>
</dbReference>
<feature type="compositionally biased region" description="Polar residues" evidence="2">
    <location>
        <begin position="1520"/>
        <end position="1543"/>
    </location>
</feature>
<feature type="region of interest" description="Disordered" evidence="2">
    <location>
        <begin position="1252"/>
        <end position="1311"/>
    </location>
</feature>
<dbReference type="PANTHER" id="PTHR46082:SF11">
    <property type="entry name" value="AAA+ ATPASE DOMAIN-CONTAINING PROTEIN-RELATED"/>
    <property type="match status" value="1"/>
</dbReference>
<dbReference type="OrthoDB" id="1658288at2759"/>
<dbReference type="SUPFAM" id="SSF53167">
    <property type="entry name" value="Purine and uridine phosphorylases"/>
    <property type="match status" value="1"/>
</dbReference>
<dbReference type="InterPro" id="IPR056884">
    <property type="entry name" value="NPHP3-like_N"/>
</dbReference>
<dbReference type="GeneID" id="25285385"/>
<dbReference type="SUPFAM" id="SSF52540">
    <property type="entry name" value="P-loop containing nucleoside triphosphate hydrolases"/>
    <property type="match status" value="1"/>
</dbReference>
<organism evidence="4 5">
    <name type="scientific">Exophiala aquamarina CBS 119918</name>
    <dbReference type="NCBI Taxonomy" id="1182545"/>
    <lineage>
        <taxon>Eukaryota</taxon>
        <taxon>Fungi</taxon>
        <taxon>Dikarya</taxon>
        <taxon>Ascomycota</taxon>
        <taxon>Pezizomycotina</taxon>
        <taxon>Eurotiomycetes</taxon>
        <taxon>Chaetothyriomycetidae</taxon>
        <taxon>Chaetothyriales</taxon>
        <taxon>Herpotrichiellaceae</taxon>
        <taxon>Exophiala</taxon>
    </lineage>
</organism>
<evidence type="ECO:0000256" key="2">
    <source>
        <dbReference type="SAM" id="MobiDB-lite"/>
    </source>
</evidence>
<feature type="compositionally biased region" description="Polar residues" evidence="2">
    <location>
        <begin position="1478"/>
        <end position="1497"/>
    </location>
</feature>
<dbReference type="InterPro" id="IPR053137">
    <property type="entry name" value="NLR-like"/>
</dbReference>
<dbReference type="InterPro" id="IPR035994">
    <property type="entry name" value="Nucleoside_phosphorylase_sf"/>
</dbReference>
<comment type="caution">
    <text evidence="4">The sequence shown here is derived from an EMBL/GenBank/DDBJ whole genome shotgun (WGS) entry which is preliminary data.</text>
</comment>
<proteinExistence type="predicted"/>
<dbReference type="VEuPathDB" id="FungiDB:A1O9_10481"/>
<dbReference type="GO" id="GO:0003824">
    <property type="term" value="F:catalytic activity"/>
    <property type="evidence" value="ECO:0007669"/>
    <property type="project" value="InterPro"/>
</dbReference>
<dbReference type="GO" id="GO:0009116">
    <property type="term" value="P:nucleoside metabolic process"/>
    <property type="evidence" value="ECO:0007669"/>
    <property type="project" value="InterPro"/>
</dbReference>
<evidence type="ECO:0000313" key="5">
    <source>
        <dbReference type="Proteomes" id="UP000027920"/>
    </source>
</evidence>
<keyword evidence="5" id="KW-1185">Reference proteome</keyword>
<feature type="region of interest" description="Disordered" evidence="2">
    <location>
        <begin position="1557"/>
        <end position="1628"/>
    </location>
</feature>
<dbReference type="Gene3D" id="3.40.50.1580">
    <property type="entry name" value="Nucleoside phosphorylase domain"/>
    <property type="match status" value="1"/>
</dbReference>
<dbReference type="HOGENOM" id="CLU_243270_0_0_1"/>
<dbReference type="Proteomes" id="UP000027920">
    <property type="component" value="Unassembled WGS sequence"/>
</dbReference>
<dbReference type="EMBL" id="AMGV01000013">
    <property type="protein sequence ID" value="KEF53506.1"/>
    <property type="molecule type" value="Genomic_DNA"/>
</dbReference>
<feature type="compositionally biased region" description="Low complexity" evidence="2">
    <location>
        <begin position="1567"/>
        <end position="1588"/>
    </location>
</feature>
<keyword evidence="1" id="KW-0677">Repeat</keyword>
<name>A0A072P0X6_9EURO</name>
<accession>A0A072P0X6</accession>
<evidence type="ECO:0000256" key="1">
    <source>
        <dbReference type="ARBA" id="ARBA00022737"/>
    </source>
</evidence>
<dbReference type="InterPro" id="IPR027417">
    <property type="entry name" value="P-loop_NTPase"/>
</dbReference>
<reference evidence="4 5" key="1">
    <citation type="submission" date="2013-03" db="EMBL/GenBank/DDBJ databases">
        <title>The Genome Sequence of Exophiala aquamarina CBS 119918.</title>
        <authorList>
            <consortium name="The Broad Institute Genomics Platform"/>
            <person name="Cuomo C."/>
            <person name="de Hoog S."/>
            <person name="Gorbushina A."/>
            <person name="Walker B."/>
            <person name="Young S.K."/>
            <person name="Zeng Q."/>
            <person name="Gargeya S."/>
            <person name="Fitzgerald M."/>
            <person name="Haas B."/>
            <person name="Abouelleil A."/>
            <person name="Allen A.W."/>
            <person name="Alvarado L."/>
            <person name="Arachchi H.M."/>
            <person name="Berlin A.M."/>
            <person name="Chapman S.B."/>
            <person name="Gainer-Dewar J."/>
            <person name="Goldberg J."/>
            <person name="Griggs A."/>
            <person name="Gujja S."/>
            <person name="Hansen M."/>
            <person name="Howarth C."/>
            <person name="Imamovic A."/>
            <person name="Ireland A."/>
            <person name="Larimer J."/>
            <person name="McCowan C."/>
            <person name="Murphy C."/>
            <person name="Pearson M."/>
            <person name="Poon T.W."/>
            <person name="Priest M."/>
            <person name="Roberts A."/>
            <person name="Saif S."/>
            <person name="Shea T."/>
            <person name="Sisk P."/>
            <person name="Sykes S."/>
            <person name="Wortman J."/>
            <person name="Nusbaum C."/>
            <person name="Birren B."/>
        </authorList>
    </citation>
    <scope>NUCLEOTIDE SEQUENCE [LARGE SCALE GENOMIC DNA]</scope>
    <source>
        <strain evidence="4 5">CBS 119918</strain>
    </source>
</reference>
<evidence type="ECO:0000313" key="4">
    <source>
        <dbReference type="EMBL" id="KEF53506.1"/>
    </source>
</evidence>
<evidence type="ECO:0000259" key="3">
    <source>
        <dbReference type="Pfam" id="PF24883"/>
    </source>
</evidence>
<dbReference type="Pfam" id="PF24883">
    <property type="entry name" value="NPHP3_N"/>
    <property type="match status" value="1"/>
</dbReference>
<feature type="region of interest" description="Disordered" evidence="2">
    <location>
        <begin position="1427"/>
        <end position="1543"/>
    </location>
</feature>
<protein>
    <recommendedName>
        <fullName evidence="3">Nephrocystin 3-like N-terminal domain-containing protein</fullName>
    </recommendedName>
</protein>
<sequence>MPPQGPPDRSKYTVAWISAIQKEHVACCAVLDNEYDAPEDLVDDDNCYSFGKIGAHNVVIACLPVTRMGVAQAGMTATKLLHSFPNLRFGVMVGIAGGAPTIRNDIRLGDVVVSVPNNEKRFGGVVHYGYGATIQGQGFQQRGTLNSPPELLLNAVNKLRTVHSRKPFNLDLSIHRLIEKKGPILDEYRKPPSTTDILYKSTAVHPLNPRCCTELVQPNVADIVTRPQRLAGRERLVHYGTIGSADNLLRDAVVRDEIADRDDILCFEMESAGLMNCDLRFIVVRGISDYSDTHKNDKWQHYAAISAAVYTKELLGVVRAQQRSTESATGIIDNLTARNRSLLDRLRFEDMDDKRQYAMPEPSYDHEYIWQTSFSTWLEKPDPLYWISGKPASGKSTMMAYLATSRRTIEMLESGGRTFKILHFYFDYRAGDALGNNMLGMFRIFLYQIASSDDNVRHRLERISSEGRLKLDSQRHLFDATSEAFDECGKQLCIFIDGLDEFNGDLCELLQTCRSMVDRMSIKLCVASRPDSRVAQILNVHETITIQDFNKASMRSYVDRKILQRSETDLDISKRFSKQMVDDLVAKAQGVFLWFKFVVDEIIKKFDQGRSDSQIYTLIRRMPVGMDAVYGRILGKISSSHRAEAALILYLTFQLRSLSKWTEQGVAPGLDFATTNLDHLWGSYDFIVEQMRGRCNISQLEDHEELRSRTQDLLRGLIEFAPSTTTDAQQVALCGITGISVRPVHETFCVYMNDTGWIEQHLPPLLHHYFPEPFWLGFCSKVIEEATGDQVVKPQVLDKCIQDWVAILPPVNNITPKELLKWAYLNLKQFKKRDLTVFNVHNEFCPLRASWVSDVRTGRMFQKVVKFFSANAPDVAFPAIWKSRHVVLRTSFFLLMDLALVSETPEWSSFPVIAEAMQSYLNPILCYSWWTSGRPVDMCLLGALFQSPELMDIVDLFLAVCGNLTRYFRDRITGLTLSDLQQEFLYQAILCQPSEYHDPSITVFEEFVSAMTSNVRPIHKTDLCFFLKNIKCWQIAAEFADVMLKYISPDPTEETALNHSCRYLNRETGLLFHWASATCTLGCACGGGLATHSYDFDVVLELLVAFGEDVNQPCYAGGTALNVILDHSIQPPTGHGAMNRGVKFLALVDNGWDTKSTPVRGTWIQLAQTFQQKLPPEAKLQRKVRSSSKAKYWFMNADADDVQAIIQDLRHHELHGTWLEYPDSGDDLWEKANGLDGDDTDDENEGYLIDEAEAGWPTADDNSSNIEPMDQAATDDETWSDNAEDQVLKDDRSTKEQFHKSMPESPSGNGIWNDALNEKAIMRKQGPTLFQVAQVGTIEGTASFVPSIDRPSSSSERASPTQEAFQSDPQSFLDAALNVTWQPPSLHLVFEAVSRDEVTDFAPEKRDIAESVGKMENPSVKPIQARMIRRKPVPTRSDSPIMGTTSQHMHAEASHSDKGSSSNVDTPLPTKSFEDSISESSFGSIKTSEYSNETTRSYLKDDPTLFDDTPPDLTRHVSVDPTQSQSRTPNLSPLQRTRSQNQSAFVLQAEARFRNSFSPQKSPVIGSPASLPQSPSSPLYSSHSRAASIPAYIIPDSRHTASHASLPSPRIRSRPPVPRTKPLFETDT</sequence>
<dbReference type="RefSeq" id="XP_013256096.1">
    <property type="nucleotide sequence ID" value="XM_013400642.1"/>
</dbReference>
<feature type="compositionally biased region" description="Polar residues" evidence="2">
    <location>
        <begin position="1436"/>
        <end position="1448"/>
    </location>
</feature>
<gene>
    <name evidence="4" type="ORF">A1O9_10481</name>
</gene>
<feature type="compositionally biased region" description="Basic and acidic residues" evidence="2">
    <location>
        <begin position="1449"/>
        <end position="1458"/>
    </location>
</feature>
<feature type="region of interest" description="Disordered" evidence="2">
    <location>
        <begin position="1343"/>
        <end position="1368"/>
    </location>
</feature>
<feature type="compositionally biased region" description="Polar residues" evidence="2">
    <location>
        <begin position="1350"/>
        <end position="1368"/>
    </location>
</feature>
<feature type="domain" description="Nephrocystin 3-like N-terminal" evidence="3">
    <location>
        <begin position="372"/>
        <end position="529"/>
    </location>
</feature>
<feature type="compositionally biased region" description="Basic and acidic residues" evidence="2">
    <location>
        <begin position="1286"/>
        <end position="1302"/>
    </location>
</feature>
<dbReference type="STRING" id="1182545.A0A072P0X6"/>